<dbReference type="EMBL" id="WVUH01000651">
    <property type="protein sequence ID" value="MBO4210875.1"/>
    <property type="molecule type" value="Genomic_DNA"/>
</dbReference>
<feature type="non-terminal residue" evidence="2">
    <location>
        <position position="1"/>
    </location>
</feature>
<comment type="caution">
    <text evidence="2">The sequence shown here is derived from an EMBL/GenBank/DDBJ whole genome shotgun (WGS) entry which is preliminary data.</text>
</comment>
<feature type="transmembrane region" description="Helical" evidence="1">
    <location>
        <begin position="367"/>
        <end position="386"/>
    </location>
</feature>
<keyword evidence="1" id="KW-0472">Membrane</keyword>
<sequence length="435" mass="42075">GYGAALVGAGSCALVALARGEVAGTPLLAGLPLLVVVLALAAAGHVTRSGWLGGLTGALLVLTAAAAVLRPLGELRPSVLLVGAGVTVALLAAAVPGTARWLPTPVGLGTRVGALIGAALLAQVGVAIAGTLATMAVARSLPPWQGAAAGPELDFGWQVPVSLALAAVALVVLLPRAAREPVATVGAAVVVLALPAVGATPWPVLVGGELVAGIVLLLLAVARPARSAVTALLRVAGGAVLAGHALLVGLAAPGAAATVLGALLLTGIAALLLPDPADRVRHRIGGVLFTGGLLAGQAGTGAALFALGAAPWWQLRGALAAAVVLLGALFAVRRWRPAGTGYAVGALAGAVLVAGLLPLASGTAEPVAPYASVGVLLISLGLLRAGRTAAPVRPPGTPALLAAGGLLLLVVGVAALPDVGRVLVAPYGWITAIWS</sequence>
<feature type="transmembrane region" description="Helical" evidence="1">
    <location>
        <begin position="204"/>
        <end position="222"/>
    </location>
</feature>
<accession>A0ABS3W269</accession>
<feature type="transmembrane region" description="Helical" evidence="1">
    <location>
        <begin position="181"/>
        <end position="198"/>
    </location>
</feature>
<feature type="transmembrane region" description="Helical" evidence="1">
    <location>
        <begin position="229"/>
        <end position="248"/>
    </location>
</feature>
<proteinExistence type="predicted"/>
<feature type="transmembrane region" description="Helical" evidence="1">
    <location>
        <begin position="114"/>
        <end position="135"/>
    </location>
</feature>
<protein>
    <recommendedName>
        <fullName evidence="4">Type VII secretion integral membrane protein EccD</fullName>
    </recommendedName>
</protein>
<evidence type="ECO:0008006" key="4">
    <source>
        <dbReference type="Google" id="ProtNLM"/>
    </source>
</evidence>
<feature type="transmembrane region" description="Helical" evidence="1">
    <location>
        <begin position="339"/>
        <end position="361"/>
    </location>
</feature>
<evidence type="ECO:0000256" key="1">
    <source>
        <dbReference type="SAM" id="Phobius"/>
    </source>
</evidence>
<feature type="transmembrane region" description="Helical" evidence="1">
    <location>
        <begin position="155"/>
        <end position="174"/>
    </location>
</feature>
<feature type="transmembrane region" description="Helical" evidence="1">
    <location>
        <begin position="313"/>
        <end position="332"/>
    </location>
</feature>
<feature type="transmembrane region" description="Helical" evidence="1">
    <location>
        <begin position="285"/>
        <end position="307"/>
    </location>
</feature>
<keyword evidence="1" id="KW-0812">Transmembrane</keyword>
<keyword evidence="3" id="KW-1185">Reference proteome</keyword>
<feature type="transmembrane region" description="Helical" evidence="1">
    <location>
        <begin position="398"/>
        <end position="416"/>
    </location>
</feature>
<dbReference type="Proteomes" id="UP000823521">
    <property type="component" value="Unassembled WGS sequence"/>
</dbReference>
<gene>
    <name evidence="2" type="ORF">GSF22_33520</name>
</gene>
<keyword evidence="1" id="KW-1133">Transmembrane helix</keyword>
<evidence type="ECO:0000313" key="2">
    <source>
        <dbReference type="EMBL" id="MBO4210875.1"/>
    </source>
</evidence>
<feature type="transmembrane region" description="Helical" evidence="1">
    <location>
        <begin position="79"/>
        <end position="102"/>
    </location>
</feature>
<organism evidence="2 3">
    <name type="scientific">Micromonospora echinofusca</name>
    <dbReference type="NCBI Taxonomy" id="47858"/>
    <lineage>
        <taxon>Bacteria</taxon>
        <taxon>Bacillati</taxon>
        <taxon>Actinomycetota</taxon>
        <taxon>Actinomycetes</taxon>
        <taxon>Micromonosporales</taxon>
        <taxon>Micromonosporaceae</taxon>
        <taxon>Micromonospora</taxon>
    </lineage>
</organism>
<reference evidence="2 3" key="1">
    <citation type="submission" date="2019-12" db="EMBL/GenBank/DDBJ databases">
        <title>Whole genome sequencing of endophytic Actinobacterium Micromonospora sp. MPMI6T.</title>
        <authorList>
            <person name="Evv R."/>
            <person name="Podile A.R."/>
        </authorList>
    </citation>
    <scope>NUCLEOTIDE SEQUENCE [LARGE SCALE GENOMIC DNA]</scope>
    <source>
        <strain evidence="2 3">MPMI6</strain>
    </source>
</reference>
<feature type="non-terminal residue" evidence="2">
    <location>
        <position position="435"/>
    </location>
</feature>
<feature type="transmembrane region" description="Helical" evidence="1">
    <location>
        <begin position="30"/>
        <end position="47"/>
    </location>
</feature>
<name>A0ABS3W269_MICEH</name>
<feature type="transmembrane region" description="Helical" evidence="1">
    <location>
        <begin position="254"/>
        <end position="273"/>
    </location>
</feature>
<evidence type="ECO:0000313" key="3">
    <source>
        <dbReference type="Proteomes" id="UP000823521"/>
    </source>
</evidence>
<feature type="transmembrane region" description="Helical" evidence="1">
    <location>
        <begin position="54"/>
        <end position="73"/>
    </location>
</feature>